<dbReference type="EMBL" id="FMSP01000023">
    <property type="protein sequence ID" value="SCV74573.1"/>
    <property type="molecule type" value="Genomic_DNA"/>
</dbReference>
<sequence>MLGRPSCFWLSHLARPYIFLGYDLQTKGYWVYDPDTQLVHIACNIRF</sequence>
<name>A0A238FRH4_9BASI</name>
<evidence type="ECO:0000259" key="1">
    <source>
        <dbReference type="Pfam" id="PF25597"/>
    </source>
</evidence>
<evidence type="ECO:0000313" key="2">
    <source>
        <dbReference type="EMBL" id="SCV74573.1"/>
    </source>
</evidence>
<dbReference type="Pfam" id="PF25597">
    <property type="entry name" value="SH3_retrovirus"/>
    <property type="match status" value="1"/>
</dbReference>
<feature type="domain" description="Retroviral polymerase SH3-like" evidence="1">
    <location>
        <begin position="14"/>
        <end position="47"/>
    </location>
</feature>
<dbReference type="Proteomes" id="UP000198372">
    <property type="component" value="Unassembled WGS sequence"/>
</dbReference>
<dbReference type="AlphaFoldDB" id="A0A238FRH4"/>
<protein>
    <submittedName>
        <fullName evidence="2">BQ2448_7602 protein</fullName>
    </submittedName>
</protein>
<organism evidence="2 3">
    <name type="scientific">Microbotryum intermedium</name>
    <dbReference type="NCBI Taxonomy" id="269621"/>
    <lineage>
        <taxon>Eukaryota</taxon>
        <taxon>Fungi</taxon>
        <taxon>Dikarya</taxon>
        <taxon>Basidiomycota</taxon>
        <taxon>Pucciniomycotina</taxon>
        <taxon>Microbotryomycetes</taxon>
        <taxon>Microbotryales</taxon>
        <taxon>Microbotryaceae</taxon>
        <taxon>Microbotryum</taxon>
    </lineage>
</organism>
<dbReference type="InterPro" id="IPR057670">
    <property type="entry name" value="SH3_retrovirus"/>
</dbReference>
<proteinExistence type="predicted"/>
<reference evidence="3" key="1">
    <citation type="submission" date="2016-09" db="EMBL/GenBank/DDBJ databases">
        <authorList>
            <person name="Jeantristanb JTB J.-T."/>
            <person name="Ricardo R."/>
        </authorList>
    </citation>
    <scope>NUCLEOTIDE SEQUENCE [LARGE SCALE GENOMIC DNA]</scope>
</reference>
<evidence type="ECO:0000313" key="3">
    <source>
        <dbReference type="Proteomes" id="UP000198372"/>
    </source>
</evidence>
<gene>
    <name evidence="2" type="ORF">BQ2448_7602</name>
</gene>
<keyword evidence="3" id="KW-1185">Reference proteome</keyword>
<dbReference type="OrthoDB" id="413361at2759"/>
<accession>A0A238FRH4</accession>